<feature type="transmembrane region" description="Helical" evidence="1">
    <location>
        <begin position="132"/>
        <end position="149"/>
    </location>
</feature>
<evidence type="ECO:0000256" key="1">
    <source>
        <dbReference type="SAM" id="Phobius"/>
    </source>
</evidence>
<name>A0A927CGE1_9BACL</name>
<accession>A0A927CGE1</accession>
<dbReference type="AlphaFoldDB" id="A0A927CGE1"/>
<keyword evidence="1" id="KW-0472">Membrane</keyword>
<feature type="transmembrane region" description="Helical" evidence="1">
    <location>
        <begin position="31"/>
        <end position="50"/>
    </location>
</feature>
<feature type="transmembrane region" description="Helical" evidence="1">
    <location>
        <begin position="6"/>
        <end position="22"/>
    </location>
</feature>
<feature type="transmembrane region" description="Helical" evidence="1">
    <location>
        <begin position="100"/>
        <end position="120"/>
    </location>
</feature>
<feature type="transmembrane region" description="Helical" evidence="1">
    <location>
        <begin position="70"/>
        <end position="88"/>
    </location>
</feature>
<sequence>MIILNMIMVLICMGLLYTLRMMRDIFRPIELIMYYMVIVIAIEQIHSAFLDNFSLLEFSETFSAYFFYKMNQLIVFPIATMWLLFSFFHSRTRFILKMLFLGLWFSGLVGSYLLFPQLGILKELRLTFGDSLVVWYVVLVESFCFSLLFRKMLGKRDKRDIVPS</sequence>
<gene>
    <name evidence="2" type="ORF">IDH41_00280</name>
</gene>
<dbReference type="RefSeq" id="WP_190857205.1">
    <property type="nucleotide sequence ID" value="NZ_JACXIY010000001.1"/>
</dbReference>
<proteinExistence type="predicted"/>
<comment type="caution">
    <text evidence="2">The sequence shown here is derived from an EMBL/GenBank/DDBJ whole genome shotgun (WGS) entry which is preliminary data.</text>
</comment>
<organism evidence="2 3">
    <name type="scientific">Paenibacillus arenilitoris</name>
    <dbReference type="NCBI Taxonomy" id="2772299"/>
    <lineage>
        <taxon>Bacteria</taxon>
        <taxon>Bacillati</taxon>
        <taxon>Bacillota</taxon>
        <taxon>Bacilli</taxon>
        <taxon>Bacillales</taxon>
        <taxon>Paenibacillaceae</taxon>
        <taxon>Paenibacillus</taxon>
    </lineage>
</organism>
<keyword evidence="1" id="KW-1133">Transmembrane helix</keyword>
<dbReference type="EMBL" id="JACXIY010000001">
    <property type="protein sequence ID" value="MBD2866994.1"/>
    <property type="molecule type" value="Genomic_DNA"/>
</dbReference>
<keyword evidence="3" id="KW-1185">Reference proteome</keyword>
<dbReference type="Proteomes" id="UP000632125">
    <property type="component" value="Unassembled WGS sequence"/>
</dbReference>
<evidence type="ECO:0000313" key="3">
    <source>
        <dbReference type="Proteomes" id="UP000632125"/>
    </source>
</evidence>
<evidence type="ECO:0000313" key="2">
    <source>
        <dbReference type="EMBL" id="MBD2866994.1"/>
    </source>
</evidence>
<keyword evidence="1" id="KW-0812">Transmembrane</keyword>
<protein>
    <submittedName>
        <fullName evidence="2">Uncharacterized protein</fullName>
    </submittedName>
</protein>
<reference evidence="2" key="1">
    <citation type="submission" date="2020-09" db="EMBL/GenBank/DDBJ databases">
        <title>A novel bacterium of genus Paenibacillus, isolated from South China Sea.</title>
        <authorList>
            <person name="Huang H."/>
            <person name="Mo K."/>
            <person name="Hu Y."/>
        </authorList>
    </citation>
    <scope>NUCLEOTIDE SEQUENCE</scope>
    <source>
        <strain evidence="2">IB182493</strain>
    </source>
</reference>